<sequence>MKTIKIKTTINKLIQKLGNEQAVADRLGISKRWVIYLSKGQKKAGIFLARAIKEELEKG</sequence>
<evidence type="ECO:0000313" key="1">
    <source>
        <dbReference type="EMBL" id="QJA69575.1"/>
    </source>
</evidence>
<proteinExistence type="predicted"/>
<protein>
    <submittedName>
        <fullName evidence="2">Putative antitoxin</fullName>
    </submittedName>
</protein>
<dbReference type="AlphaFoldDB" id="A0A6M3XH70"/>
<organism evidence="2">
    <name type="scientific">viral metagenome</name>
    <dbReference type="NCBI Taxonomy" id="1070528"/>
    <lineage>
        <taxon>unclassified sequences</taxon>
        <taxon>metagenomes</taxon>
        <taxon>organismal metagenomes</taxon>
    </lineage>
</organism>
<gene>
    <name evidence="1" type="ORF">MM415A04482_0009</name>
    <name evidence="2" type="ORF">TM448B00955_0009</name>
</gene>
<name>A0A6M3XH70_9ZZZZ</name>
<reference evidence="2" key="1">
    <citation type="submission" date="2020-03" db="EMBL/GenBank/DDBJ databases">
        <title>The deep terrestrial virosphere.</title>
        <authorList>
            <person name="Holmfeldt K."/>
            <person name="Nilsson E."/>
            <person name="Simone D."/>
            <person name="Lopez-Fernandez M."/>
            <person name="Wu X."/>
            <person name="de Brujin I."/>
            <person name="Lundin D."/>
            <person name="Andersson A."/>
            <person name="Bertilsson S."/>
            <person name="Dopson M."/>
        </authorList>
    </citation>
    <scope>NUCLEOTIDE SEQUENCE</scope>
    <source>
        <strain evidence="1">MM415A04482</strain>
        <strain evidence="2">TM448B00955</strain>
    </source>
</reference>
<dbReference type="EMBL" id="MT144679">
    <property type="protein sequence ID" value="QJH97244.1"/>
    <property type="molecule type" value="Genomic_DNA"/>
</dbReference>
<evidence type="ECO:0000313" key="2">
    <source>
        <dbReference type="EMBL" id="QJH97244.1"/>
    </source>
</evidence>
<accession>A0A6M3XH70</accession>
<dbReference type="EMBL" id="MT141717">
    <property type="protein sequence ID" value="QJA69575.1"/>
    <property type="molecule type" value="Genomic_DNA"/>
</dbReference>